<dbReference type="KEGG" id="jde:Jden_2340"/>
<name>C7R286_JONDD</name>
<keyword evidence="2" id="KW-1133">Transmembrane helix</keyword>
<dbReference type="STRING" id="471856.Jden_2340"/>
<dbReference type="eggNOG" id="ENOG5032SHV">
    <property type="taxonomic scope" value="Bacteria"/>
</dbReference>
<accession>C7R286</accession>
<dbReference type="Pfam" id="PF07332">
    <property type="entry name" value="Phage_holin_3_6"/>
    <property type="match status" value="1"/>
</dbReference>
<evidence type="ECO:0000313" key="3">
    <source>
        <dbReference type="EMBL" id="ACV09974.1"/>
    </source>
</evidence>
<dbReference type="Proteomes" id="UP000000628">
    <property type="component" value="Chromosome"/>
</dbReference>
<sequence length="157" mass="16320">MTDWTPDPSDKASAGNTGHDASTPGTGRASSRKPSIGALLNQITEQFSRLVRAELESFKKELTTKLTRSGIGIGMFAAAGVLALYGLGFLLYSITAALSLALPLWASALIVAGSLFLICGILAFVGKKQLDQGTPPAPTETIASVKQDINAVKEGLS</sequence>
<dbReference type="HOGENOM" id="CLU_106273_0_1_11"/>
<organism evidence="3 4">
    <name type="scientific">Jonesia denitrificans (strain ATCC 14870 / DSM 20603 / BCRC 15368 / CIP 55.134 / JCM 11481 / NBRC 15587 / NCTC 10816 / Prevot 55134)</name>
    <name type="common">Listeria denitrificans</name>
    <dbReference type="NCBI Taxonomy" id="471856"/>
    <lineage>
        <taxon>Bacteria</taxon>
        <taxon>Bacillati</taxon>
        <taxon>Actinomycetota</taxon>
        <taxon>Actinomycetes</taxon>
        <taxon>Micrococcales</taxon>
        <taxon>Jonesiaceae</taxon>
        <taxon>Jonesia</taxon>
    </lineage>
</organism>
<dbReference type="EMBL" id="CP001706">
    <property type="protein sequence ID" value="ACV09974.1"/>
    <property type="molecule type" value="Genomic_DNA"/>
</dbReference>
<evidence type="ECO:0000256" key="1">
    <source>
        <dbReference type="SAM" id="MobiDB-lite"/>
    </source>
</evidence>
<feature type="transmembrane region" description="Helical" evidence="2">
    <location>
        <begin position="69"/>
        <end position="92"/>
    </location>
</feature>
<dbReference type="OrthoDB" id="5118910at2"/>
<feature type="transmembrane region" description="Helical" evidence="2">
    <location>
        <begin position="104"/>
        <end position="125"/>
    </location>
</feature>
<dbReference type="AlphaFoldDB" id="C7R286"/>
<reference evidence="3 4" key="1">
    <citation type="journal article" date="2009" name="Stand. Genomic Sci.">
        <title>Complete genome sequence of Jonesia denitrificans type strain (Prevot 55134).</title>
        <authorList>
            <person name="Pukall R."/>
            <person name="Gehrich-Schroter G."/>
            <person name="Lapidus A."/>
            <person name="Nolan M."/>
            <person name="Glavina Del Rio T."/>
            <person name="Lucas S."/>
            <person name="Chen F."/>
            <person name="Tice H."/>
            <person name="Pitluck S."/>
            <person name="Cheng J.F."/>
            <person name="Copeland A."/>
            <person name="Saunders E."/>
            <person name="Brettin T."/>
            <person name="Detter J.C."/>
            <person name="Bruce D."/>
            <person name="Goodwin L."/>
            <person name="Pati A."/>
            <person name="Ivanova N."/>
            <person name="Mavromatis K."/>
            <person name="Ovchinnikova G."/>
            <person name="Chen A."/>
            <person name="Palaniappan K."/>
            <person name="Land M."/>
            <person name="Hauser L."/>
            <person name="Chang Y.J."/>
            <person name="Jeffries C.D."/>
            <person name="Chain P."/>
            <person name="Goker M."/>
            <person name="Bristow J."/>
            <person name="Eisen J.A."/>
            <person name="Markowitz V."/>
            <person name="Hugenholtz P."/>
            <person name="Kyrpides N.C."/>
            <person name="Klenk H.P."/>
            <person name="Han C."/>
        </authorList>
    </citation>
    <scope>NUCLEOTIDE SEQUENCE [LARGE SCALE GENOMIC DNA]</scope>
    <source>
        <strain evidence="4">ATCC 14870 / DSM 20603 / BCRC 15368 / CIP 55.134 / JCM 11481 / NBRC 15587 / NCTC 10816 / Prevot 55134</strain>
    </source>
</reference>
<proteinExistence type="predicted"/>
<protein>
    <recommendedName>
        <fullName evidence="5">Integral membrane protein</fullName>
    </recommendedName>
</protein>
<evidence type="ECO:0008006" key="5">
    <source>
        <dbReference type="Google" id="ProtNLM"/>
    </source>
</evidence>
<gene>
    <name evidence="3" type="ordered locus">Jden_2340</name>
</gene>
<keyword evidence="4" id="KW-1185">Reference proteome</keyword>
<keyword evidence="2" id="KW-0472">Membrane</keyword>
<evidence type="ECO:0000256" key="2">
    <source>
        <dbReference type="SAM" id="Phobius"/>
    </source>
</evidence>
<feature type="compositionally biased region" description="Polar residues" evidence="1">
    <location>
        <begin position="14"/>
        <end position="33"/>
    </location>
</feature>
<feature type="region of interest" description="Disordered" evidence="1">
    <location>
        <begin position="1"/>
        <end position="33"/>
    </location>
</feature>
<evidence type="ECO:0000313" key="4">
    <source>
        <dbReference type="Proteomes" id="UP000000628"/>
    </source>
</evidence>
<keyword evidence="2" id="KW-0812">Transmembrane</keyword>
<dbReference type="InterPro" id="IPR009937">
    <property type="entry name" value="Phage_holin_3_6"/>
</dbReference>
<dbReference type="RefSeq" id="WP_015772585.1">
    <property type="nucleotide sequence ID" value="NC_013174.1"/>
</dbReference>